<evidence type="ECO:0000256" key="8">
    <source>
        <dbReference type="ARBA" id="ARBA00023136"/>
    </source>
</evidence>
<keyword evidence="4" id="KW-1003">Cell membrane</keyword>
<gene>
    <name evidence="11" type="ORF">Q4F26_05815</name>
</gene>
<dbReference type="InterPro" id="IPR036721">
    <property type="entry name" value="RCK_C_sf"/>
</dbReference>
<dbReference type="Proteomes" id="UP001171751">
    <property type="component" value="Unassembled WGS sequence"/>
</dbReference>
<evidence type="ECO:0000256" key="9">
    <source>
        <dbReference type="SAM" id="Phobius"/>
    </source>
</evidence>
<evidence type="ECO:0000256" key="3">
    <source>
        <dbReference type="ARBA" id="ARBA00022449"/>
    </source>
</evidence>
<dbReference type="EMBL" id="JAUNQW010000028">
    <property type="protein sequence ID" value="MDO5457848.1"/>
    <property type="molecule type" value="Genomic_DNA"/>
</dbReference>
<dbReference type="InterPro" id="IPR038770">
    <property type="entry name" value="Na+/solute_symporter_sf"/>
</dbReference>
<feature type="transmembrane region" description="Helical" evidence="9">
    <location>
        <begin position="283"/>
        <end position="300"/>
    </location>
</feature>
<dbReference type="GO" id="GO:1902600">
    <property type="term" value="P:proton transmembrane transport"/>
    <property type="evidence" value="ECO:0007669"/>
    <property type="project" value="InterPro"/>
</dbReference>
<dbReference type="InterPro" id="IPR006037">
    <property type="entry name" value="RCK_C"/>
</dbReference>
<dbReference type="PANTHER" id="PTHR32507">
    <property type="entry name" value="NA(+)/H(+) ANTIPORTER 1"/>
    <property type="match status" value="1"/>
</dbReference>
<evidence type="ECO:0000313" key="12">
    <source>
        <dbReference type="Proteomes" id="UP001171751"/>
    </source>
</evidence>
<evidence type="ECO:0000256" key="2">
    <source>
        <dbReference type="ARBA" id="ARBA00022448"/>
    </source>
</evidence>
<evidence type="ECO:0000313" key="11">
    <source>
        <dbReference type="EMBL" id="MDO5457848.1"/>
    </source>
</evidence>
<organism evidence="11 12">
    <name type="scientific">Atopococcus tabaci</name>
    <dbReference type="NCBI Taxonomy" id="269774"/>
    <lineage>
        <taxon>Bacteria</taxon>
        <taxon>Bacillati</taxon>
        <taxon>Bacillota</taxon>
        <taxon>Bacilli</taxon>
        <taxon>Lactobacillales</taxon>
        <taxon>Carnobacteriaceae</taxon>
        <taxon>Atopococcus</taxon>
    </lineage>
</organism>
<dbReference type="Gene3D" id="3.30.70.1450">
    <property type="entry name" value="Regulator of K+ conductance, C-terminal domain"/>
    <property type="match status" value="2"/>
</dbReference>
<feature type="transmembrane region" description="Helical" evidence="9">
    <location>
        <begin position="229"/>
        <end position="245"/>
    </location>
</feature>
<dbReference type="GO" id="GO:0015297">
    <property type="term" value="F:antiporter activity"/>
    <property type="evidence" value="ECO:0007669"/>
    <property type="project" value="UniProtKB-KW"/>
</dbReference>
<reference evidence="11" key="1">
    <citation type="submission" date="2023-07" db="EMBL/GenBank/DDBJ databases">
        <title>Between Cages and Wild: Unraveling the Impact of Captivity on Animal Microbiomes and Antimicrobial Resistance.</title>
        <authorList>
            <person name="Schmartz G.P."/>
            <person name="Rehner J."/>
            <person name="Schuff M.J."/>
            <person name="Becker S.L."/>
            <person name="Kravczyk M."/>
            <person name="Gurevich A."/>
            <person name="Francke R."/>
            <person name="Mueller R."/>
            <person name="Keller V."/>
            <person name="Keller A."/>
        </authorList>
    </citation>
    <scope>NUCLEOTIDE SEQUENCE</scope>
    <source>
        <strain evidence="11">S39M_St_73</strain>
    </source>
</reference>
<feature type="transmembrane region" description="Helical" evidence="9">
    <location>
        <begin position="82"/>
        <end position="106"/>
    </location>
</feature>
<comment type="subcellular location">
    <subcellularLocation>
        <location evidence="1">Cell membrane</location>
        <topology evidence="1">Multi-pass membrane protein</topology>
    </subcellularLocation>
</comment>
<keyword evidence="8 9" id="KW-0472">Membrane</keyword>
<keyword evidence="12" id="KW-1185">Reference proteome</keyword>
<evidence type="ECO:0000256" key="5">
    <source>
        <dbReference type="ARBA" id="ARBA00022692"/>
    </source>
</evidence>
<evidence type="ECO:0000256" key="7">
    <source>
        <dbReference type="ARBA" id="ARBA00023065"/>
    </source>
</evidence>
<evidence type="ECO:0000259" key="10">
    <source>
        <dbReference type="PROSITE" id="PS51202"/>
    </source>
</evidence>
<feature type="transmembrane region" description="Helical" evidence="9">
    <location>
        <begin position="177"/>
        <end position="198"/>
    </location>
</feature>
<keyword evidence="2" id="KW-0813">Transport</keyword>
<proteinExistence type="predicted"/>
<feature type="domain" description="RCK C-terminal" evidence="10">
    <location>
        <begin position="387"/>
        <end position="470"/>
    </location>
</feature>
<dbReference type="GO" id="GO:0005886">
    <property type="term" value="C:plasma membrane"/>
    <property type="evidence" value="ECO:0007669"/>
    <property type="project" value="UniProtKB-SubCell"/>
</dbReference>
<dbReference type="AlphaFoldDB" id="A0AA43ZTD5"/>
<dbReference type="NCBIfam" id="NF003715">
    <property type="entry name" value="PRK05326.1-2"/>
    <property type="match status" value="1"/>
</dbReference>
<feature type="transmembrane region" description="Helical" evidence="9">
    <location>
        <begin position="50"/>
        <end position="70"/>
    </location>
</feature>
<dbReference type="Pfam" id="PF00999">
    <property type="entry name" value="Na_H_Exchanger"/>
    <property type="match status" value="1"/>
</dbReference>
<evidence type="ECO:0000256" key="4">
    <source>
        <dbReference type="ARBA" id="ARBA00022475"/>
    </source>
</evidence>
<accession>A0AA43ZTD5</accession>
<evidence type="ECO:0000256" key="6">
    <source>
        <dbReference type="ARBA" id="ARBA00022989"/>
    </source>
</evidence>
<keyword evidence="7" id="KW-0406">Ion transport</keyword>
<dbReference type="SUPFAM" id="SSF116726">
    <property type="entry name" value="TrkA C-terminal domain-like"/>
    <property type="match status" value="2"/>
</dbReference>
<dbReference type="Pfam" id="PF02080">
    <property type="entry name" value="TrkA_C"/>
    <property type="match status" value="1"/>
</dbReference>
<dbReference type="Gene3D" id="1.20.1530.20">
    <property type="match status" value="1"/>
</dbReference>
<dbReference type="PROSITE" id="PS51202">
    <property type="entry name" value="RCK_C"/>
    <property type="match status" value="1"/>
</dbReference>
<keyword evidence="3" id="KW-0050">Antiport</keyword>
<keyword evidence="6 9" id="KW-1133">Transmembrane helix</keyword>
<comment type="caution">
    <text evidence="11">The sequence shown here is derived from an EMBL/GenBank/DDBJ whole genome shotgun (WGS) entry which is preliminary data.</text>
</comment>
<dbReference type="GO" id="GO:0006813">
    <property type="term" value="P:potassium ion transport"/>
    <property type="evidence" value="ECO:0007669"/>
    <property type="project" value="InterPro"/>
</dbReference>
<sequence length="528" mass="58436">MYLLIIALILILALIAIRLSDKLKVPQLLLFMVLGIAFNYVGFDFNDFEFADSFAALALMFIIFYGGFGTKWEMTKPVAKEAITLSFLGTIATALITGLFVWLVFGFSLFEAMLLGSIVGSTDFASVSSVLQSRNLNLKYNTSPLLELESGSNDPTAFTMVTVFLLLIQGIDVNVPVLILLQVGLGIIFGFAIGWIFIRALSRLNFDEGLLTIFLAAAALFTYEFTNQFQGNGYLAVYIFGIYIGNKEFVGKREVVFFFDGVTNLSQIGLFFMLGLLSNPQSIVAMMPIALVVMIFMTIIARPLSVYGLMLPFKMPNNQLIVISIAGLRGAAAIAFAIAAVNSGAPLVNDIYHIVFDICLLSALIQGGLLPWASRKFDMLDPDDNVLKTFNYYQDKSEVGFLETDIQPGSSLIGRQIKDLNIEFDFIIAKIIRENENIVPGGNITLQENDRLVFAGKQYFDPKGTDLKEFKINSFHSWVDQDIVNLDLPDDYLLILVLREDDQLVVPTGFTQILEGDTVIALDPNKSV</sequence>
<keyword evidence="5 9" id="KW-0812">Transmembrane</keyword>
<dbReference type="InterPro" id="IPR006153">
    <property type="entry name" value="Cation/H_exchanger_TM"/>
</dbReference>
<dbReference type="PANTHER" id="PTHR32507:SF7">
    <property type="entry name" value="K(+)_H(+) ANTIPORTER NHAP2"/>
    <property type="match status" value="1"/>
</dbReference>
<feature type="transmembrane region" description="Helical" evidence="9">
    <location>
        <begin position="257"/>
        <end position="277"/>
    </location>
</feature>
<protein>
    <submittedName>
        <fullName evidence="11">Potassium/proton antiporter</fullName>
    </submittedName>
</protein>
<dbReference type="NCBIfam" id="NF003716">
    <property type="entry name" value="PRK05326.1-3"/>
    <property type="match status" value="1"/>
</dbReference>
<feature type="transmembrane region" description="Helical" evidence="9">
    <location>
        <begin position="351"/>
        <end position="370"/>
    </location>
</feature>
<feature type="transmembrane region" description="Helical" evidence="9">
    <location>
        <begin position="205"/>
        <end position="223"/>
    </location>
</feature>
<feature type="transmembrane region" description="Helical" evidence="9">
    <location>
        <begin position="320"/>
        <end position="339"/>
    </location>
</feature>
<name>A0AA43ZTD5_9LACT</name>
<evidence type="ECO:0000256" key="1">
    <source>
        <dbReference type="ARBA" id="ARBA00004651"/>
    </source>
</evidence>
<dbReference type="GO" id="GO:0008324">
    <property type="term" value="F:monoatomic cation transmembrane transporter activity"/>
    <property type="evidence" value="ECO:0007669"/>
    <property type="project" value="InterPro"/>
</dbReference>